<dbReference type="InterPro" id="IPR007055">
    <property type="entry name" value="BON_dom"/>
</dbReference>
<dbReference type="PROSITE" id="PS50914">
    <property type="entry name" value="BON"/>
    <property type="match status" value="1"/>
</dbReference>
<feature type="domain" description="BON" evidence="1">
    <location>
        <begin position="24"/>
        <end position="92"/>
    </location>
</feature>
<name>A0A4R5DS55_9BACT</name>
<dbReference type="AlphaFoldDB" id="A0A4R5DS55"/>
<sequence length="96" mass="11039">MTNTTAVQKSCEPDYDSEATKLETDKNLERKVINALQANVFINCEKIRVRVAGRLVFLEGTVNLLKERISAQKCIRDIFGIRAVINYLTYHNEYTQ</sequence>
<dbReference type="RefSeq" id="WP_131957096.1">
    <property type="nucleotide sequence ID" value="NZ_SMFL01000002.1"/>
</dbReference>
<keyword evidence="3" id="KW-1185">Reference proteome</keyword>
<reference evidence="2 3" key="1">
    <citation type="submission" date="2019-03" db="EMBL/GenBank/DDBJ databases">
        <title>Dyadobacter AR-3-6 sp. nov., isolated from arctic soil.</title>
        <authorList>
            <person name="Chaudhary D.K."/>
        </authorList>
    </citation>
    <scope>NUCLEOTIDE SEQUENCE [LARGE SCALE GENOMIC DNA]</scope>
    <source>
        <strain evidence="2 3">AR-3-6</strain>
    </source>
</reference>
<organism evidence="2 3">
    <name type="scientific">Dyadobacter psychrotolerans</name>
    <dbReference type="NCBI Taxonomy" id="2541721"/>
    <lineage>
        <taxon>Bacteria</taxon>
        <taxon>Pseudomonadati</taxon>
        <taxon>Bacteroidota</taxon>
        <taxon>Cytophagia</taxon>
        <taxon>Cytophagales</taxon>
        <taxon>Spirosomataceae</taxon>
        <taxon>Dyadobacter</taxon>
    </lineage>
</organism>
<dbReference type="EMBL" id="SMFL01000002">
    <property type="protein sequence ID" value="TDE17296.1"/>
    <property type="molecule type" value="Genomic_DNA"/>
</dbReference>
<protein>
    <submittedName>
        <fullName evidence="2">BON domain-containing protein</fullName>
    </submittedName>
</protein>
<evidence type="ECO:0000259" key="1">
    <source>
        <dbReference type="PROSITE" id="PS50914"/>
    </source>
</evidence>
<accession>A0A4R5DS55</accession>
<dbReference type="Gene3D" id="3.30.1340.30">
    <property type="match status" value="1"/>
</dbReference>
<gene>
    <name evidence="2" type="ORF">E0F88_05235</name>
</gene>
<dbReference type="Pfam" id="PF04972">
    <property type="entry name" value="BON"/>
    <property type="match status" value="1"/>
</dbReference>
<dbReference type="Proteomes" id="UP000294850">
    <property type="component" value="Unassembled WGS sequence"/>
</dbReference>
<evidence type="ECO:0000313" key="2">
    <source>
        <dbReference type="EMBL" id="TDE17296.1"/>
    </source>
</evidence>
<evidence type="ECO:0000313" key="3">
    <source>
        <dbReference type="Proteomes" id="UP000294850"/>
    </source>
</evidence>
<comment type="caution">
    <text evidence="2">The sequence shown here is derived from an EMBL/GenBank/DDBJ whole genome shotgun (WGS) entry which is preliminary data.</text>
</comment>
<proteinExistence type="predicted"/>